<accession>A0A177WZG0</accession>
<reference evidence="3 4" key="1">
    <citation type="submission" date="2006-10" db="EMBL/GenBank/DDBJ databases">
        <title>The Genome Sequence of Batrachochytrium dendrobatidis JEL423.</title>
        <authorList>
            <consortium name="The Broad Institute Genome Sequencing Platform"/>
            <person name="Birren B."/>
            <person name="Lander E."/>
            <person name="Galagan J."/>
            <person name="Cuomo C."/>
            <person name="Devon K."/>
            <person name="Jaffe D."/>
            <person name="Butler J."/>
            <person name="Alvarez P."/>
            <person name="Gnerre S."/>
            <person name="Grabherr M."/>
            <person name="Kleber M."/>
            <person name="Mauceli E."/>
            <person name="Brockman W."/>
            <person name="Young S."/>
            <person name="LaButti K."/>
            <person name="Sykes S."/>
            <person name="DeCaprio D."/>
            <person name="Crawford M."/>
            <person name="Koehrsen M."/>
            <person name="Engels R."/>
            <person name="Montgomery P."/>
            <person name="Pearson M."/>
            <person name="Howarth C."/>
            <person name="Larson L."/>
            <person name="White J."/>
            <person name="O'Leary S."/>
            <person name="Kodira C."/>
            <person name="Zeng Q."/>
            <person name="Yandava C."/>
            <person name="Alvarado L."/>
            <person name="Longcore J."/>
            <person name="James T."/>
        </authorList>
    </citation>
    <scope>NUCLEOTIDE SEQUENCE [LARGE SCALE GENOMIC DNA]</scope>
    <source>
        <strain evidence="3 4">JEL423</strain>
    </source>
</reference>
<dbReference type="STRING" id="403673.A0A177WZG0"/>
<dbReference type="GO" id="GO:0030031">
    <property type="term" value="P:cell projection assembly"/>
    <property type="evidence" value="ECO:0007669"/>
    <property type="project" value="TreeGrafter"/>
</dbReference>
<dbReference type="VEuPathDB" id="FungiDB:BDEG_28193"/>
<proteinExistence type="inferred from homology"/>
<dbReference type="GO" id="GO:0030866">
    <property type="term" value="P:cortical actin cytoskeleton organization"/>
    <property type="evidence" value="ECO:0007669"/>
    <property type="project" value="TreeGrafter"/>
</dbReference>
<keyword evidence="2" id="KW-0732">Signal</keyword>
<dbReference type="Proteomes" id="UP000077115">
    <property type="component" value="Unassembled WGS sequence"/>
</dbReference>
<dbReference type="PANTHER" id="PTHR12093">
    <property type="entry name" value="NCK-ASSOCIATED PROTEIN 1"/>
    <property type="match status" value="1"/>
</dbReference>
<gene>
    <name evidence="3" type="ORF">BDEG_28193</name>
</gene>
<dbReference type="Pfam" id="PF09735">
    <property type="entry name" value="Nckap1"/>
    <property type="match status" value="1"/>
</dbReference>
<evidence type="ECO:0000256" key="1">
    <source>
        <dbReference type="ARBA" id="ARBA00037947"/>
    </source>
</evidence>
<comment type="similarity">
    <text evidence="1">Belongs to the HEM-1/HEM-2 family.</text>
</comment>
<evidence type="ECO:0000313" key="4">
    <source>
        <dbReference type="Proteomes" id="UP000077115"/>
    </source>
</evidence>
<evidence type="ECO:0000256" key="2">
    <source>
        <dbReference type="SAM" id="SignalP"/>
    </source>
</evidence>
<dbReference type="GO" id="GO:0000902">
    <property type="term" value="P:cell morphogenesis"/>
    <property type="evidence" value="ECO:0007669"/>
    <property type="project" value="TreeGrafter"/>
</dbReference>
<protein>
    <submittedName>
        <fullName evidence="3">Uncharacterized protein</fullName>
    </submittedName>
</protein>
<reference evidence="3 4" key="2">
    <citation type="submission" date="2016-05" db="EMBL/GenBank/DDBJ databases">
        <title>Lineage-specific infection strategies underlie the spectrum of fungal disease in amphibians.</title>
        <authorList>
            <person name="Cuomo C.A."/>
            <person name="Farrer R.A."/>
            <person name="James T."/>
            <person name="Longcore J."/>
            <person name="Birren B."/>
        </authorList>
    </citation>
    <scope>NUCLEOTIDE SEQUENCE [LARGE SCALE GENOMIC DNA]</scope>
    <source>
        <strain evidence="3 4">JEL423</strain>
    </source>
</reference>
<dbReference type="PANTHER" id="PTHR12093:SF10">
    <property type="entry name" value="MEMBRANE-ASSOCIATED PROTEIN HEM"/>
    <property type="match status" value="1"/>
</dbReference>
<feature type="signal peptide" evidence="2">
    <location>
        <begin position="1"/>
        <end position="25"/>
    </location>
</feature>
<dbReference type="InterPro" id="IPR019137">
    <property type="entry name" value="Nck-associated_protein-1"/>
</dbReference>
<dbReference type="GO" id="GO:0016477">
    <property type="term" value="P:cell migration"/>
    <property type="evidence" value="ECO:0007669"/>
    <property type="project" value="TreeGrafter"/>
</dbReference>
<dbReference type="AlphaFoldDB" id="A0A177WZG0"/>
<dbReference type="GO" id="GO:0031209">
    <property type="term" value="C:SCAR complex"/>
    <property type="evidence" value="ECO:0007669"/>
    <property type="project" value="TreeGrafter"/>
</dbReference>
<organism evidence="3 4">
    <name type="scientific">Batrachochytrium dendrobatidis (strain JEL423)</name>
    <dbReference type="NCBI Taxonomy" id="403673"/>
    <lineage>
        <taxon>Eukaryota</taxon>
        <taxon>Fungi</taxon>
        <taxon>Fungi incertae sedis</taxon>
        <taxon>Chytridiomycota</taxon>
        <taxon>Chytridiomycota incertae sedis</taxon>
        <taxon>Chytridiomycetes</taxon>
        <taxon>Rhizophydiales</taxon>
        <taxon>Rhizophydiales incertae sedis</taxon>
        <taxon>Batrachochytrium</taxon>
    </lineage>
</organism>
<sequence length="99" mass="11228">MASNMHIEFFKVAATLLLCAPQHTSEKDREWQSKSYDTVVLILQQFSSTSPYITADVAERYFPYAMLQLSTTQIFQNRLQLQSSQGLTATGRGDEDPAY</sequence>
<name>A0A177WZG0_BATDL</name>
<feature type="chain" id="PRO_5008078045" evidence="2">
    <location>
        <begin position="26"/>
        <end position="99"/>
    </location>
</feature>
<evidence type="ECO:0000313" key="3">
    <source>
        <dbReference type="EMBL" id="OAJ45025.1"/>
    </source>
</evidence>
<dbReference type="EMBL" id="DS022314">
    <property type="protein sequence ID" value="OAJ45025.1"/>
    <property type="molecule type" value="Genomic_DNA"/>
</dbReference>